<dbReference type="SMART" id="SM00342">
    <property type="entry name" value="HTH_ARAC"/>
    <property type="match status" value="1"/>
</dbReference>
<dbReference type="AlphaFoldDB" id="C5RAR8"/>
<dbReference type="Gene3D" id="1.10.10.60">
    <property type="entry name" value="Homeodomain-like"/>
    <property type="match status" value="2"/>
</dbReference>
<gene>
    <name evidence="5" type="ORF">HMPREF0877_1063</name>
</gene>
<keyword evidence="1" id="KW-0805">Transcription regulation</keyword>
<dbReference type="Proteomes" id="UP000004528">
    <property type="component" value="Unassembled WGS sequence"/>
</dbReference>
<reference evidence="5 6" key="1">
    <citation type="submission" date="2009-04" db="EMBL/GenBank/DDBJ databases">
        <authorList>
            <person name="Qin X."/>
            <person name="Bachman B."/>
            <person name="Battles P."/>
            <person name="Bell A."/>
            <person name="Bess C."/>
            <person name="Bickham C."/>
            <person name="Chaboub L."/>
            <person name="Chen D."/>
            <person name="Coyle M."/>
            <person name="Deiros D.R."/>
            <person name="Dinh H."/>
            <person name="Forbes L."/>
            <person name="Fowler G."/>
            <person name="Francisco L."/>
            <person name="Fu Q."/>
            <person name="Gubbala S."/>
            <person name="Hale W."/>
            <person name="Han Y."/>
            <person name="Hemphill L."/>
            <person name="Highlander S.K."/>
            <person name="Hirani K."/>
            <person name="Hogues M."/>
            <person name="Jackson L."/>
            <person name="Jakkamsetti A."/>
            <person name="Javaid M."/>
            <person name="Jiang H."/>
            <person name="Korchina V."/>
            <person name="Kovar C."/>
            <person name="Lara F."/>
            <person name="Lee S."/>
            <person name="Mata R."/>
            <person name="Mathew T."/>
            <person name="Moen C."/>
            <person name="Morales K."/>
            <person name="Munidasa M."/>
            <person name="Nazareth L."/>
            <person name="Ngo R."/>
            <person name="Nguyen L."/>
            <person name="Okwuonu G."/>
            <person name="Ongeri F."/>
            <person name="Patil S."/>
            <person name="Petrosino J."/>
            <person name="Pham C."/>
            <person name="Pham P."/>
            <person name="Pu L.-L."/>
            <person name="Puazo M."/>
            <person name="Raj R."/>
            <person name="Reid J."/>
            <person name="Rouhana J."/>
            <person name="Saada N."/>
            <person name="Shang Y."/>
            <person name="Simmons D."/>
            <person name="Thornton R."/>
            <person name="Warren J."/>
            <person name="Weissenberger G."/>
            <person name="Zhang J."/>
            <person name="Zhang L."/>
            <person name="Zhou C."/>
            <person name="Zhu D."/>
            <person name="Muzny D."/>
            <person name="Worley K."/>
            <person name="Gibbs R."/>
        </authorList>
    </citation>
    <scope>NUCLEOTIDE SEQUENCE [LARGE SCALE GENOMIC DNA]</scope>
    <source>
        <strain evidence="5 6">ATCC 33313</strain>
    </source>
</reference>
<dbReference type="CDD" id="cd02208">
    <property type="entry name" value="cupin_RmlC-like"/>
    <property type="match status" value="1"/>
</dbReference>
<dbReference type="GO" id="GO:0003700">
    <property type="term" value="F:DNA-binding transcription factor activity"/>
    <property type="evidence" value="ECO:0007669"/>
    <property type="project" value="InterPro"/>
</dbReference>
<dbReference type="InterPro" id="IPR003313">
    <property type="entry name" value="AraC-bd"/>
</dbReference>
<comment type="caution">
    <text evidence="5">The sequence shown here is derived from an EMBL/GenBank/DDBJ whole genome shotgun (WGS) entry which is preliminary data.</text>
</comment>
<feature type="domain" description="HTH araC/xylS-type" evidence="4">
    <location>
        <begin position="193"/>
        <end position="291"/>
    </location>
</feature>
<proteinExistence type="predicted"/>
<sequence>MFISDHSIEVQLMLFSTFTLDKTMLFYKGGEFISNQHWQHKRMFHKGDYEVIICVKGPIYLEIDQQYVKLHAHDVLVIPPFTPFGGFRESNDPVDFYWFHFFSQFKEKIFTSTPAAFIEQVQSAATKQQQIALPLQFTLENDQQILILVHQMLSINNSLSYIDERDYLTSTLLIYLFKAFVSQNQPDERSKINYIKEWIRANISATLTVAEISDHVHLNPDYLTRLFKKYTGMTTLQYLNHLKIEVASLLLIRTEMSIKQIAAAAYFTDPKIFTHKFKATTGLSPTDYRQSYRLVHQNNPHIDPQIPIPKRIEDMLDYIPENGNLPDKNFHQ</sequence>
<evidence type="ECO:0000313" key="5">
    <source>
        <dbReference type="EMBL" id="EER74587.1"/>
    </source>
</evidence>
<dbReference type="STRING" id="585506.HMPREF0877_1063"/>
<dbReference type="PANTHER" id="PTHR43280:SF2">
    <property type="entry name" value="HTH-TYPE TRANSCRIPTIONAL REGULATOR EXSA"/>
    <property type="match status" value="1"/>
</dbReference>
<dbReference type="SMR" id="C5RAR8"/>
<name>C5RAR8_WEIPA</name>
<evidence type="ECO:0000259" key="4">
    <source>
        <dbReference type="PROSITE" id="PS01124"/>
    </source>
</evidence>
<keyword evidence="2" id="KW-0238">DNA-binding</keyword>
<dbReference type="PROSITE" id="PS01124">
    <property type="entry name" value="HTH_ARAC_FAMILY_2"/>
    <property type="match status" value="1"/>
</dbReference>
<accession>C5RAR8</accession>
<dbReference type="Pfam" id="PF12833">
    <property type="entry name" value="HTH_18"/>
    <property type="match status" value="1"/>
</dbReference>
<dbReference type="InterPro" id="IPR018060">
    <property type="entry name" value="HTH_AraC"/>
</dbReference>
<dbReference type="Pfam" id="PF02311">
    <property type="entry name" value="AraC_binding"/>
    <property type="match status" value="1"/>
</dbReference>
<dbReference type="InterPro" id="IPR009057">
    <property type="entry name" value="Homeodomain-like_sf"/>
</dbReference>
<dbReference type="GO" id="GO:0043565">
    <property type="term" value="F:sequence-specific DNA binding"/>
    <property type="evidence" value="ECO:0007669"/>
    <property type="project" value="InterPro"/>
</dbReference>
<keyword evidence="6" id="KW-1185">Reference proteome</keyword>
<dbReference type="InterPro" id="IPR014710">
    <property type="entry name" value="RmlC-like_jellyroll"/>
</dbReference>
<dbReference type="SUPFAM" id="SSF46689">
    <property type="entry name" value="Homeodomain-like"/>
    <property type="match status" value="2"/>
</dbReference>
<keyword evidence="3" id="KW-0804">Transcription</keyword>
<dbReference type="eggNOG" id="COG4977">
    <property type="taxonomic scope" value="Bacteria"/>
</dbReference>
<dbReference type="Gene3D" id="2.60.120.10">
    <property type="entry name" value="Jelly Rolls"/>
    <property type="match status" value="1"/>
</dbReference>
<dbReference type="InterPro" id="IPR037923">
    <property type="entry name" value="HTH-like"/>
</dbReference>
<dbReference type="PANTHER" id="PTHR43280">
    <property type="entry name" value="ARAC-FAMILY TRANSCRIPTIONAL REGULATOR"/>
    <property type="match status" value="1"/>
</dbReference>
<dbReference type="SUPFAM" id="SSF51215">
    <property type="entry name" value="Regulatory protein AraC"/>
    <property type="match status" value="1"/>
</dbReference>
<organism evidence="5 6">
    <name type="scientific">Weissella paramesenteroides ATCC 33313</name>
    <dbReference type="NCBI Taxonomy" id="585506"/>
    <lineage>
        <taxon>Bacteria</taxon>
        <taxon>Bacillati</taxon>
        <taxon>Bacillota</taxon>
        <taxon>Bacilli</taxon>
        <taxon>Lactobacillales</taxon>
        <taxon>Lactobacillaceae</taxon>
        <taxon>Weissella</taxon>
    </lineage>
</organism>
<evidence type="ECO:0000256" key="1">
    <source>
        <dbReference type="ARBA" id="ARBA00023015"/>
    </source>
</evidence>
<dbReference type="EMBL" id="ACKU01000014">
    <property type="protein sequence ID" value="EER74587.1"/>
    <property type="molecule type" value="Genomic_DNA"/>
</dbReference>
<evidence type="ECO:0000256" key="2">
    <source>
        <dbReference type="ARBA" id="ARBA00023125"/>
    </source>
</evidence>
<protein>
    <submittedName>
        <fullName evidence="5">Transcriptional regulator, AraC family</fullName>
    </submittedName>
</protein>
<dbReference type="HOGENOM" id="CLU_000445_88_6_9"/>
<evidence type="ECO:0000313" key="6">
    <source>
        <dbReference type="Proteomes" id="UP000004528"/>
    </source>
</evidence>
<evidence type="ECO:0000256" key="3">
    <source>
        <dbReference type="ARBA" id="ARBA00023163"/>
    </source>
</evidence>